<dbReference type="InterPro" id="IPR055510">
    <property type="entry name" value="DUF7083"/>
</dbReference>
<protein>
    <recommendedName>
        <fullName evidence="1">DUF7083 domain-containing protein</fullName>
    </recommendedName>
</protein>
<keyword evidence="2" id="KW-1185">Reference proteome</keyword>
<name>A0A914VM22_9BILA</name>
<dbReference type="Pfam" id="PF23309">
    <property type="entry name" value="DUF7083"/>
    <property type="match status" value="1"/>
</dbReference>
<evidence type="ECO:0000259" key="1">
    <source>
        <dbReference type="Pfam" id="PF23309"/>
    </source>
</evidence>
<sequence>MEQLVELLRLQLQASEKRADERAAAKAKREDIRKAEYELMTRALLAKIEALSAPQTAGGSTTPVNAASEKELIMQSLSQRIAEFVFDPDMDVTFDNWYRRVEATLTVDGASLDEKSRVRLLVSKLHTTAFTRYGNHVLPRTPWEIGFDKSVKLLTELFDKPLSLFHLRYQCLKLVKDDADDMLTYTGIVNRHC</sequence>
<dbReference type="Proteomes" id="UP000887566">
    <property type="component" value="Unplaced"/>
</dbReference>
<proteinExistence type="predicted"/>
<dbReference type="AlphaFoldDB" id="A0A914VM22"/>
<evidence type="ECO:0000313" key="3">
    <source>
        <dbReference type="WBParaSite" id="PSAMB.scaffold2142size25112.g16584.t1"/>
    </source>
</evidence>
<feature type="domain" description="DUF7083" evidence="1">
    <location>
        <begin position="74"/>
        <end position="160"/>
    </location>
</feature>
<dbReference type="WBParaSite" id="PSAMB.scaffold2142size25112.g16584.t1">
    <property type="protein sequence ID" value="PSAMB.scaffold2142size25112.g16584.t1"/>
    <property type="gene ID" value="PSAMB.scaffold2142size25112.g16584"/>
</dbReference>
<accession>A0A914VM22</accession>
<reference evidence="3" key="1">
    <citation type="submission" date="2022-11" db="UniProtKB">
        <authorList>
            <consortium name="WormBaseParasite"/>
        </authorList>
    </citation>
    <scope>IDENTIFICATION</scope>
</reference>
<organism evidence="2 3">
    <name type="scientific">Plectus sambesii</name>
    <dbReference type="NCBI Taxonomy" id="2011161"/>
    <lineage>
        <taxon>Eukaryota</taxon>
        <taxon>Metazoa</taxon>
        <taxon>Ecdysozoa</taxon>
        <taxon>Nematoda</taxon>
        <taxon>Chromadorea</taxon>
        <taxon>Plectida</taxon>
        <taxon>Plectina</taxon>
        <taxon>Plectoidea</taxon>
        <taxon>Plectidae</taxon>
        <taxon>Plectus</taxon>
    </lineage>
</organism>
<evidence type="ECO:0000313" key="2">
    <source>
        <dbReference type="Proteomes" id="UP000887566"/>
    </source>
</evidence>